<evidence type="ECO:0000313" key="4">
    <source>
        <dbReference type="Proteomes" id="UP000534388"/>
    </source>
</evidence>
<protein>
    <submittedName>
        <fullName evidence="3">VWA domain-containing protein</fullName>
    </submittedName>
</protein>
<dbReference type="PROSITE" id="PS50234">
    <property type="entry name" value="VWFA"/>
    <property type="match status" value="1"/>
</dbReference>
<gene>
    <name evidence="3" type="ORF">H3H37_05915</name>
</gene>
<accession>A0A7W2EQ52</accession>
<dbReference type="Pfam" id="PF00092">
    <property type="entry name" value="VWA"/>
    <property type="match status" value="1"/>
</dbReference>
<dbReference type="InterPro" id="IPR002035">
    <property type="entry name" value="VWF_A"/>
</dbReference>
<reference evidence="3 4" key="1">
    <citation type="submission" date="2020-07" db="EMBL/GenBank/DDBJ databases">
        <title>Novel species isolated from subtropical streams in China.</title>
        <authorList>
            <person name="Lu H."/>
        </authorList>
    </citation>
    <scope>NUCLEOTIDE SEQUENCE [LARGE SCALE GENOMIC DNA]</scope>
    <source>
        <strain evidence="3 4">LX20W</strain>
    </source>
</reference>
<keyword evidence="4" id="KW-1185">Reference proteome</keyword>
<dbReference type="Pfam" id="PF08487">
    <property type="entry name" value="VIT"/>
    <property type="match status" value="1"/>
</dbReference>
<feature type="domain" description="VIT" evidence="2">
    <location>
        <begin position="8"/>
        <end position="136"/>
    </location>
</feature>
<dbReference type="SMART" id="SM00609">
    <property type="entry name" value="VIT"/>
    <property type="match status" value="1"/>
</dbReference>
<comment type="caution">
    <text evidence="3">The sequence shown here is derived from an EMBL/GenBank/DDBJ whole genome shotgun (WGS) entry which is preliminary data.</text>
</comment>
<dbReference type="PROSITE" id="PS51468">
    <property type="entry name" value="VIT"/>
    <property type="match status" value="1"/>
</dbReference>
<dbReference type="InterPro" id="IPR013694">
    <property type="entry name" value="VIT"/>
</dbReference>
<dbReference type="SUPFAM" id="SSF53300">
    <property type="entry name" value="vWA-like"/>
    <property type="match status" value="1"/>
</dbReference>
<evidence type="ECO:0000313" key="3">
    <source>
        <dbReference type="EMBL" id="MBA5636587.1"/>
    </source>
</evidence>
<dbReference type="AlphaFoldDB" id="A0A7W2EQ52"/>
<sequence length="757" mass="81417">MNGQILVSQGSAVLRGRYGAPLTLRSVRATGAVRGLLFELAVEQHYCNDGADNVEAVYTFPLPWGAVLLDLEVSMGGKVLRGVVRPRAKAEAAYEDALEQGDTAILLERAADGLYTVSLGNLMAGEKASIRYRYTQLLRFEQGAVRITVPTVVAPRYGDAAAMLAPHQMPGAEPLASYPFDIAITLDGQLARARIGSPTHPITLQAGDGRAEVALSRTGYLDRDFVLSIDGLQGQGLTTVGRDGDGYVALASFCPELRETVAAPLRLKVVVDCSGSMAGGSIAGAQRALHEVLSHLQPQDRFSCTRFGNNVEHHSEGMTCATGRAVRHAAGWVERLRADMGGTEIGLALNAVYQLDGGAQADLLLVTDGEVWETEELIRTARDKGQRIFAIGVGSAPASSLLRQLAEQSRGACELVASGEEAQDAIVRMFRRMRQSGVDQVSVQWPAAARWQVAPSGALFARETLHAFAGFEGAPPAVATLTWREAGVDDTQRTQLRFDGGCDDGDTLARMAASLRLLQAEAGERLALAVQYQLVTEATSFLIVHERQAHEKALRLPVLQHNPNMLAAGWGGVGQVAQPGAQYSVAVWRRESASEQVRALMDSGMEAYAVPAFLRKSEPVVRADALSALLKDWAREGARLPSSFAVSQPGLPWALREQLQLLVEAGYGEADVFAALLAALMPMAEQMGLDSTQRGALARLAAQTVVAPALQEVVGEVLAHFLATDGAQRRRARWWHRLLPRKHDDSSIPAFLRKHAD</sequence>
<dbReference type="PANTHER" id="PTHR45737">
    <property type="entry name" value="VON WILLEBRAND FACTOR A DOMAIN-CONTAINING PROTEIN 5A"/>
    <property type="match status" value="1"/>
</dbReference>
<dbReference type="EMBL" id="JACEZT010000003">
    <property type="protein sequence ID" value="MBA5636587.1"/>
    <property type="molecule type" value="Genomic_DNA"/>
</dbReference>
<name>A0A7W2EQ52_9BURK</name>
<dbReference type="Gene3D" id="3.40.50.410">
    <property type="entry name" value="von Willebrand factor, type A domain"/>
    <property type="match status" value="1"/>
</dbReference>
<evidence type="ECO:0000259" key="2">
    <source>
        <dbReference type="PROSITE" id="PS51468"/>
    </source>
</evidence>
<dbReference type="Proteomes" id="UP000534388">
    <property type="component" value="Unassembled WGS sequence"/>
</dbReference>
<dbReference type="PANTHER" id="PTHR45737:SF6">
    <property type="entry name" value="VON WILLEBRAND FACTOR A DOMAIN-CONTAINING PROTEIN 5A"/>
    <property type="match status" value="1"/>
</dbReference>
<proteinExistence type="predicted"/>
<organism evidence="3 4">
    <name type="scientific">Rugamonas brunnea</name>
    <dbReference type="NCBI Taxonomy" id="2758569"/>
    <lineage>
        <taxon>Bacteria</taxon>
        <taxon>Pseudomonadati</taxon>
        <taxon>Pseudomonadota</taxon>
        <taxon>Betaproteobacteria</taxon>
        <taxon>Burkholderiales</taxon>
        <taxon>Oxalobacteraceae</taxon>
        <taxon>Telluria group</taxon>
        <taxon>Rugamonas</taxon>
    </lineage>
</organism>
<evidence type="ECO:0000259" key="1">
    <source>
        <dbReference type="PROSITE" id="PS50234"/>
    </source>
</evidence>
<dbReference type="SMART" id="SM00327">
    <property type="entry name" value="VWA"/>
    <property type="match status" value="1"/>
</dbReference>
<dbReference type="RefSeq" id="WP_182160734.1">
    <property type="nucleotide sequence ID" value="NZ_JACEZT010000003.1"/>
</dbReference>
<dbReference type="InterPro" id="IPR036465">
    <property type="entry name" value="vWFA_dom_sf"/>
</dbReference>
<feature type="domain" description="VWFA" evidence="1">
    <location>
        <begin position="266"/>
        <end position="433"/>
    </location>
</feature>